<dbReference type="GO" id="GO:0003723">
    <property type="term" value="F:RNA binding"/>
    <property type="evidence" value="ECO:0007669"/>
    <property type="project" value="UniProtKB-UniRule"/>
</dbReference>
<dbReference type="PROSITE" id="PS50102">
    <property type="entry name" value="RRM"/>
    <property type="match status" value="1"/>
</dbReference>
<dbReference type="GO" id="GO:0071013">
    <property type="term" value="C:catalytic step 2 spliceosome"/>
    <property type="evidence" value="ECO:0007669"/>
    <property type="project" value="TreeGrafter"/>
</dbReference>
<feature type="region of interest" description="Disordered" evidence="3">
    <location>
        <begin position="109"/>
        <end position="355"/>
    </location>
</feature>
<feature type="domain" description="RRM" evidence="4">
    <location>
        <begin position="31"/>
        <end position="109"/>
    </location>
</feature>
<dbReference type="AlphaFoldDB" id="L8HFW2"/>
<sequence>MNITKEIQRINEREAALGLKASWHDEYANSPYIFVGNLDHGLTEGDIVAVFEQYGRVRDLNRARDKKTGDPKGFAFLGYQDPRSCILAVDNLNGIQLVGRTLRVDHVKNYKPPKDEEEEKKKKRKAEGEEVSDNESDDSDGDGDEEDEVKRQRRKEKREKKRRKKEEKKLKKAAKRAAKMKALAAAAGQASGEELVGSIAEAHGESKPPAATGALPEEKTITTPAEPAAAKLVDEARRTRAGSGAREDTTSERGRRSRSRSRSRSRDRGRERDGRDRRDGGERRRDRSRSRTRSRSRSRERDRRERDRRRDRSRSRSRSRDARRSDRYYRREERSASRERDRRSDDRDRRERYRY</sequence>
<dbReference type="GO" id="GO:0005686">
    <property type="term" value="C:U2 snRNP"/>
    <property type="evidence" value="ECO:0007669"/>
    <property type="project" value="TreeGrafter"/>
</dbReference>
<proteinExistence type="predicted"/>
<dbReference type="GO" id="GO:0071011">
    <property type="term" value="C:precatalytic spliceosome"/>
    <property type="evidence" value="ECO:0007669"/>
    <property type="project" value="TreeGrafter"/>
</dbReference>
<evidence type="ECO:0000256" key="3">
    <source>
        <dbReference type="SAM" id="MobiDB-lite"/>
    </source>
</evidence>
<name>L8HFW2_ACACF</name>
<evidence type="ECO:0000256" key="2">
    <source>
        <dbReference type="PROSITE-ProRule" id="PRU00176"/>
    </source>
</evidence>
<feature type="compositionally biased region" description="Basic and acidic residues" evidence="3">
    <location>
        <begin position="245"/>
        <end position="254"/>
    </location>
</feature>
<dbReference type="OrthoDB" id="2573941at2759"/>
<dbReference type="VEuPathDB" id="AmoebaDB:ACA1_072200"/>
<dbReference type="RefSeq" id="XP_004353126.1">
    <property type="nucleotide sequence ID" value="XM_004353074.1"/>
</dbReference>
<dbReference type="SMART" id="SM00360">
    <property type="entry name" value="RRM"/>
    <property type="match status" value="1"/>
</dbReference>
<dbReference type="InterPro" id="IPR000504">
    <property type="entry name" value="RRM_dom"/>
</dbReference>
<feature type="compositionally biased region" description="Basic residues" evidence="3">
    <location>
        <begin position="151"/>
        <end position="179"/>
    </location>
</feature>
<dbReference type="OMA" id="GSWHVDY"/>
<evidence type="ECO:0000259" key="4">
    <source>
        <dbReference type="PROSITE" id="PS50102"/>
    </source>
</evidence>
<dbReference type="PANTHER" id="PTHR45880:SF1">
    <property type="entry name" value="RNA-BINDING MOTIF PROTEIN, X-LINKED 2"/>
    <property type="match status" value="1"/>
</dbReference>
<feature type="compositionally biased region" description="Basic and acidic residues" evidence="3">
    <location>
        <begin position="297"/>
        <end position="310"/>
    </location>
</feature>
<dbReference type="InterPro" id="IPR035979">
    <property type="entry name" value="RBD_domain_sf"/>
</dbReference>
<feature type="compositionally biased region" description="Basic and acidic residues" evidence="3">
    <location>
        <begin position="264"/>
        <end position="285"/>
    </location>
</feature>
<protein>
    <submittedName>
        <fullName evidence="5">RNA recognition motif domain containing protein</fullName>
    </submittedName>
</protein>
<dbReference type="GeneID" id="14924579"/>
<gene>
    <name evidence="5" type="ORF">ACA1_072200</name>
</gene>
<reference evidence="5 6" key="1">
    <citation type="journal article" date="2013" name="Genome Biol.">
        <title>Genome of Acanthamoeba castellanii highlights extensive lateral gene transfer and early evolution of tyrosine kinase signaling.</title>
        <authorList>
            <person name="Clarke M."/>
            <person name="Lohan A.J."/>
            <person name="Liu B."/>
            <person name="Lagkouvardos I."/>
            <person name="Roy S."/>
            <person name="Zafar N."/>
            <person name="Bertelli C."/>
            <person name="Schilde C."/>
            <person name="Kianianmomeni A."/>
            <person name="Burglin T.R."/>
            <person name="Frech C."/>
            <person name="Turcotte B."/>
            <person name="Kopec K.O."/>
            <person name="Synnott J.M."/>
            <person name="Choo C."/>
            <person name="Paponov I."/>
            <person name="Finkler A."/>
            <person name="Soon Heng Tan C."/>
            <person name="Hutchins A.P."/>
            <person name="Weinmeier T."/>
            <person name="Rattei T."/>
            <person name="Chu J.S."/>
            <person name="Gimenez G."/>
            <person name="Irimia M."/>
            <person name="Rigden D.J."/>
            <person name="Fitzpatrick D.A."/>
            <person name="Lorenzo-Morales J."/>
            <person name="Bateman A."/>
            <person name="Chiu C.H."/>
            <person name="Tang P."/>
            <person name="Hegemann P."/>
            <person name="Fromm H."/>
            <person name="Raoult D."/>
            <person name="Greub G."/>
            <person name="Miranda-Saavedra D."/>
            <person name="Chen N."/>
            <person name="Nash P."/>
            <person name="Ginger M.L."/>
            <person name="Horn M."/>
            <person name="Schaap P."/>
            <person name="Caler L."/>
            <person name="Loftus B."/>
        </authorList>
    </citation>
    <scope>NUCLEOTIDE SEQUENCE [LARGE SCALE GENOMIC DNA]</scope>
    <source>
        <strain evidence="5 6">Neff</strain>
    </source>
</reference>
<dbReference type="PANTHER" id="PTHR45880">
    <property type="entry name" value="RNA-BINDING MOTIF PROTEIN, X-LINKED 2"/>
    <property type="match status" value="1"/>
</dbReference>
<dbReference type="InterPro" id="IPR012677">
    <property type="entry name" value="Nucleotide-bd_a/b_plait_sf"/>
</dbReference>
<keyword evidence="1 2" id="KW-0694">RNA-binding</keyword>
<accession>L8HFW2</accession>
<feature type="compositionally biased region" description="Basic and acidic residues" evidence="3">
    <location>
        <begin position="318"/>
        <end position="355"/>
    </location>
</feature>
<dbReference type="KEGG" id="acan:ACA1_072200"/>
<dbReference type="GO" id="GO:0000398">
    <property type="term" value="P:mRNA splicing, via spliceosome"/>
    <property type="evidence" value="ECO:0007669"/>
    <property type="project" value="InterPro"/>
</dbReference>
<evidence type="ECO:0000313" key="6">
    <source>
        <dbReference type="Proteomes" id="UP000011083"/>
    </source>
</evidence>
<feature type="compositionally biased region" description="Basic residues" evidence="3">
    <location>
        <begin position="286"/>
        <end position="296"/>
    </location>
</feature>
<dbReference type="SUPFAM" id="SSF54928">
    <property type="entry name" value="RNA-binding domain, RBD"/>
    <property type="match status" value="1"/>
</dbReference>
<dbReference type="STRING" id="1257118.L8HFW2"/>
<evidence type="ECO:0000256" key="1">
    <source>
        <dbReference type="ARBA" id="ARBA00022884"/>
    </source>
</evidence>
<dbReference type="EMBL" id="KB007857">
    <property type="protein sequence ID" value="ELR23598.1"/>
    <property type="molecule type" value="Genomic_DNA"/>
</dbReference>
<dbReference type="Proteomes" id="UP000011083">
    <property type="component" value="Unassembled WGS sequence"/>
</dbReference>
<dbReference type="Gene3D" id="3.30.70.330">
    <property type="match status" value="1"/>
</dbReference>
<dbReference type="CDD" id="cd12411">
    <property type="entry name" value="RRM_ist3_like"/>
    <property type="match status" value="1"/>
</dbReference>
<keyword evidence="6" id="KW-1185">Reference proteome</keyword>
<dbReference type="InterPro" id="IPR045844">
    <property type="entry name" value="RRM_Ist3-like"/>
</dbReference>
<dbReference type="Pfam" id="PF00076">
    <property type="entry name" value="RRM_1"/>
    <property type="match status" value="1"/>
</dbReference>
<organism evidence="5 6">
    <name type="scientific">Acanthamoeba castellanii (strain ATCC 30010 / Neff)</name>
    <dbReference type="NCBI Taxonomy" id="1257118"/>
    <lineage>
        <taxon>Eukaryota</taxon>
        <taxon>Amoebozoa</taxon>
        <taxon>Discosea</taxon>
        <taxon>Longamoebia</taxon>
        <taxon>Centramoebida</taxon>
        <taxon>Acanthamoebidae</taxon>
        <taxon>Acanthamoeba</taxon>
    </lineage>
</organism>
<evidence type="ECO:0000313" key="5">
    <source>
        <dbReference type="EMBL" id="ELR23598.1"/>
    </source>
</evidence>
<feature type="compositionally biased region" description="Acidic residues" evidence="3">
    <location>
        <begin position="129"/>
        <end position="147"/>
    </location>
</feature>
<dbReference type="InterPro" id="IPR051847">
    <property type="entry name" value="RNA_proc/Spliceosome_comp"/>
</dbReference>